<evidence type="ECO:0000313" key="1">
    <source>
        <dbReference type="EMBL" id="MML56876.1"/>
    </source>
</evidence>
<dbReference type="AlphaFoldDB" id="A0A3R1AEH5"/>
<proteinExistence type="predicted"/>
<protein>
    <submittedName>
        <fullName evidence="1">Uncharacterized protein</fullName>
    </submittedName>
</protein>
<sequence length="73" mass="8032">MVVNCAGLALPVETSGANFFAPTQPTIMRMWLCCVHKKTASAVMHCFDIREANPDARFCWRTANIAPDICCGQ</sequence>
<accession>A0A3R1AEH5</accession>
<dbReference type="EMBL" id="RVVJ01000058">
    <property type="protein sequence ID" value="MML56876.1"/>
    <property type="molecule type" value="Genomic_DNA"/>
</dbReference>
<comment type="caution">
    <text evidence="1">The sequence shown here is derived from an EMBL/GenBank/DDBJ whole genome shotgun (WGS) entry which is preliminary data.</text>
</comment>
<reference evidence="1" key="1">
    <citation type="submission" date="2018-09" db="EMBL/GenBank/DDBJ databases">
        <authorList>
            <person name="Ashton P.M."/>
            <person name="Dallman T."/>
            <person name="Nair S."/>
            <person name="De Pinna E."/>
            <person name="Peters T."/>
            <person name="Grant K."/>
        </authorList>
    </citation>
    <scope>NUCLEOTIDE SEQUENCE [LARGE SCALE GENOMIC DNA]</scope>
    <source>
        <strain evidence="1">598938</strain>
    </source>
</reference>
<dbReference type="Proteomes" id="UP000885348">
    <property type="component" value="Unassembled WGS sequence"/>
</dbReference>
<gene>
    <name evidence="1" type="ORF">D7N80_27085</name>
</gene>
<organism evidence="1">
    <name type="scientific">Salmonella enterica I</name>
    <dbReference type="NCBI Taxonomy" id="59201"/>
    <lineage>
        <taxon>Bacteria</taxon>
        <taxon>Pseudomonadati</taxon>
        <taxon>Pseudomonadota</taxon>
        <taxon>Gammaproteobacteria</taxon>
        <taxon>Enterobacterales</taxon>
        <taxon>Enterobacteriaceae</taxon>
        <taxon>Salmonella</taxon>
    </lineage>
</organism>
<name>A0A3R1AEH5_SALET</name>